<dbReference type="PANTHER" id="PTHR12126">
    <property type="entry name" value="NADH-UBIQUINONE OXIDOREDUCTASE 39 KDA SUBUNIT-RELATED"/>
    <property type="match status" value="1"/>
</dbReference>
<dbReference type="RefSeq" id="WP_107568809.1">
    <property type="nucleotide sequence ID" value="NZ_PYYB01000001.1"/>
</dbReference>
<keyword evidence="3" id="KW-1185">Reference proteome</keyword>
<evidence type="ECO:0000313" key="3">
    <source>
        <dbReference type="Proteomes" id="UP000240739"/>
    </source>
</evidence>
<dbReference type="Gene3D" id="3.40.50.720">
    <property type="entry name" value="NAD(P)-binding Rossmann-like Domain"/>
    <property type="match status" value="1"/>
</dbReference>
<dbReference type="InterPro" id="IPR036291">
    <property type="entry name" value="NAD(P)-bd_dom_sf"/>
</dbReference>
<accession>A0A2T4ULS4</accession>
<dbReference type="PANTHER" id="PTHR12126:SF11">
    <property type="entry name" value="NADH DEHYDROGENASE [UBIQUINONE] 1 ALPHA SUBCOMPLEX SUBUNIT 9, MITOCHONDRIAL"/>
    <property type="match status" value="1"/>
</dbReference>
<protein>
    <submittedName>
        <fullName evidence="2">Epimerase</fullName>
    </submittedName>
</protein>
<organism evidence="2 3">
    <name type="scientific">Paraconexibacter algicola</name>
    <dbReference type="NCBI Taxonomy" id="2133960"/>
    <lineage>
        <taxon>Bacteria</taxon>
        <taxon>Bacillati</taxon>
        <taxon>Actinomycetota</taxon>
        <taxon>Thermoleophilia</taxon>
        <taxon>Solirubrobacterales</taxon>
        <taxon>Paraconexibacteraceae</taxon>
        <taxon>Paraconexibacter</taxon>
    </lineage>
</organism>
<reference evidence="2 3" key="1">
    <citation type="submission" date="2018-03" db="EMBL/GenBank/DDBJ databases">
        <title>Aquarubrobacter algicola gen. nov., sp. nov., a novel actinobacterium isolated from shallow eutrophic lake during the end of cyanobacterial harmful algal blooms.</title>
        <authorList>
            <person name="Chun S.J."/>
        </authorList>
    </citation>
    <scope>NUCLEOTIDE SEQUENCE [LARGE SCALE GENOMIC DNA]</scope>
    <source>
        <strain evidence="2 3">Seoho-28</strain>
    </source>
</reference>
<dbReference type="Proteomes" id="UP000240739">
    <property type="component" value="Unassembled WGS sequence"/>
</dbReference>
<dbReference type="GO" id="GO:0044877">
    <property type="term" value="F:protein-containing complex binding"/>
    <property type="evidence" value="ECO:0007669"/>
    <property type="project" value="TreeGrafter"/>
</dbReference>
<dbReference type="SUPFAM" id="SSF51735">
    <property type="entry name" value="NAD(P)-binding Rossmann-fold domains"/>
    <property type="match status" value="1"/>
</dbReference>
<evidence type="ECO:0000259" key="1">
    <source>
        <dbReference type="Pfam" id="PF13460"/>
    </source>
</evidence>
<dbReference type="Pfam" id="PF13460">
    <property type="entry name" value="NAD_binding_10"/>
    <property type="match status" value="1"/>
</dbReference>
<name>A0A2T4ULS4_9ACTN</name>
<proteinExistence type="predicted"/>
<gene>
    <name evidence="2" type="ORF">C7Y72_11195</name>
</gene>
<sequence>MQTLVTGASGYLGDVLVPVLQQDDHDVRAFARTPAKVRHDIPIVQGDVVTGEGLDAALDGIEVAYYLVHSMEGGSADFDALERRSAENFADAARRAGVRRIVYMGGPVPEGKEASRHLASRVAVEEILLEAAPESVAFRASLVIGRGSRSFRFLVRLVERSPLLPLPAWHSGRTRPIDERDVLAYLREAGTSDAVTGPLSLDIPGPDTLTYGGMIERIRDLMMVARPALHLPFSLTPIAAPVAAAIAGEDVGLIQPLMESLDSTLLPRDERAQELFDVPLHGFDAAVERALREWEAVEALAAR</sequence>
<dbReference type="AlphaFoldDB" id="A0A2T4ULS4"/>
<evidence type="ECO:0000313" key="2">
    <source>
        <dbReference type="EMBL" id="PTL60164.1"/>
    </source>
</evidence>
<dbReference type="OrthoDB" id="9774199at2"/>
<feature type="domain" description="NAD(P)-binding" evidence="1">
    <location>
        <begin position="7"/>
        <end position="106"/>
    </location>
</feature>
<dbReference type="InterPro" id="IPR016040">
    <property type="entry name" value="NAD(P)-bd_dom"/>
</dbReference>
<dbReference type="EMBL" id="PYYB01000001">
    <property type="protein sequence ID" value="PTL60164.1"/>
    <property type="molecule type" value="Genomic_DNA"/>
</dbReference>
<dbReference type="InterPro" id="IPR051207">
    <property type="entry name" value="ComplexI_NDUFA9_subunit"/>
</dbReference>
<comment type="caution">
    <text evidence="2">The sequence shown here is derived from an EMBL/GenBank/DDBJ whole genome shotgun (WGS) entry which is preliminary data.</text>
</comment>